<evidence type="ECO:0000313" key="2">
    <source>
        <dbReference type="EnsemblPlants" id="ORGLA01G0221600.1"/>
    </source>
</evidence>
<evidence type="ECO:0000256" key="1">
    <source>
        <dbReference type="SAM" id="MobiDB-lite"/>
    </source>
</evidence>
<name>I1NQS6_ORYGL</name>
<dbReference type="Gramene" id="ORGLA01G0221600.1">
    <property type="protein sequence ID" value="ORGLA01G0221600.1"/>
    <property type="gene ID" value="ORGLA01G0221600"/>
</dbReference>
<sequence>MGVPRHLGKRKVLAMVTPSPPYMYPPHPNNVYPQADHQAEQR</sequence>
<dbReference type="EnsemblPlants" id="ORGLA01G0221600.1">
    <property type="protein sequence ID" value="ORGLA01G0221600.1"/>
    <property type="gene ID" value="ORGLA01G0221600"/>
</dbReference>
<evidence type="ECO:0000313" key="3">
    <source>
        <dbReference type="Proteomes" id="UP000007306"/>
    </source>
</evidence>
<dbReference type="Proteomes" id="UP000007306">
    <property type="component" value="Chromosome 1"/>
</dbReference>
<keyword evidence="3" id="KW-1185">Reference proteome</keyword>
<dbReference type="AlphaFoldDB" id="I1NQS6"/>
<reference evidence="2" key="1">
    <citation type="submission" date="2015-06" db="UniProtKB">
        <authorList>
            <consortium name="EnsemblPlants"/>
        </authorList>
    </citation>
    <scope>IDENTIFICATION</scope>
</reference>
<proteinExistence type="predicted"/>
<reference evidence="2 3" key="2">
    <citation type="submission" date="2018-04" db="EMBL/GenBank/DDBJ databases">
        <title>OglaRS2 (Oryza glaberrima Reference Sequence Version 2).</title>
        <authorList>
            <person name="Zhang J."/>
            <person name="Kudrna D."/>
            <person name="Lee S."/>
            <person name="Talag J."/>
            <person name="Rajasekar S."/>
            <person name="Wing R.A."/>
        </authorList>
    </citation>
    <scope>NUCLEOTIDE SEQUENCE [LARGE SCALE GENOMIC DNA]</scope>
    <source>
        <strain evidence="2 3">cv. IRGC 96717</strain>
    </source>
</reference>
<organism evidence="2 3">
    <name type="scientific">Oryza glaberrima</name>
    <name type="common">African rice</name>
    <dbReference type="NCBI Taxonomy" id="4538"/>
    <lineage>
        <taxon>Eukaryota</taxon>
        <taxon>Viridiplantae</taxon>
        <taxon>Streptophyta</taxon>
        <taxon>Embryophyta</taxon>
        <taxon>Tracheophyta</taxon>
        <taxon>Spermatophyta</taxon>
        <taxon>Magnoliopsida</taxon>
        <taxon>Liliopsida</taxon>
        <taxon>Poales</taxon>
        <taxon>Poaceae</taxon>
        <taxon>BOP clade</taxon>
        <taxon>Oryzoideae</taxon>
        <taxon>Oryzeae</taxon>
        <taxon>Oryzinae</taxon>
        <taxon>Oryza</taxon>
    </lineage>
</organism>
<accession>I1NQS6</accession>
<feature type="region of interest" description="Disordered" evidence="1">
    <location>
        <begin position="20"/>
        <end position="42"/>
    </location>
</feature>
<protein>
    <submittedName>
        <fullName evidence="2">Uncharacterized protein</fullName>
    </submittedName>
</protein>
<dbReference type="HOGENOM" id="CLU_3261358_0_0_1"/>